<evidence type="ECO:0000313" key="2">
    <source>
        <dbReference type="Proteomes" id="UP001162087"/>
    </source>
</evidence>
<sequence length="526" mass="59382">MRILIYLFIIWSSLRTLAAASNLTVAVEGVASETVSTAVWPTMSPQMTVAFRSQRDVMGNLTIDQLPYVGLNLRRVLLNNETNMVNDGNNTRLFTMFKSMLGSEANAFVLDLEQHNNELTVPDSTLLFSDLLTELQSFIFSTQNNLYANVIVLLLNISAPALTSTERGYQNETLNTTLILDKNLGSTFIYKPMDLQSDRSKGNAWNIYGKSSSDGWPTLGSVLYEQKKRLVIGELTDIFNETTAPYIFPKDVFHYEQGNATLDCPSSVDGLANLSSIHWRFLDSRFNSADIKEYISCGVSPIISNPSYINNVTQLADIIHEGSVWSWDVNQPSVTSSTSKSGDLSDTLEAYNCVLFHYFANNGTATWRVDNCYDSNVGLCRYENRAFKWLVRSNKATYFDFDNYQGSKCPDQYTFNIPRTPLEQRSLIFYLRNASFPDTKIWIDLNSISVSNCWVSGGPYASCPYEKVISRRNFVTMMVPASVCSFALLFIVVYLSVLRVPIYDNRKNWRRVINKISKSELEGVPS</sequence>
<keyword evidence="2" id="KW-1185">Reference proteome</keyword>
<reference evidence="1" key="1">
    <citation type="submission" date="2022-10" db="EMBL/GenBank/DDBJ databases">
        <authorList>
            <person name="Byrne P K."/>
        </authorList>
    </citation>
    <scope>NUCLEOTIDE SEQUENCE</scope>
    <source>
        <strain evidence="1">IFO1802</strain>
    </source>
</reference>
<dbReference type="Proteomes" id="UP001162087">
    <property type="component" value="Chromosome 8"/>
</dbReference>
<dbReference type="Pfam" id="PF25506">
    <property type="entry name" value="TIM-barrel_MTC6"/>
    <property type="match status" value="1"/>
</dbReference>
<dbReference type="OrthoDB" id="5573651at2759"/>
<protein>
    <submittedName>
        <fullName evidence="1">Uncharacterized protein</fullName>
    </submittedName>
</protein>
<dbReference type="InterPro" id="IPR051008">
    <property type="entry name" value="Telomere_Capping_Maintenance"/>
</dbReference>
<dbReference type="EMBL" id="OX365903">
    <property type="protein sequence ID" value="CAI4064005.1"/>
    <property type="molecule type" value="Genomic_DNA"/>
</dbReference>
<name>A0AA35NRE2_SACK1</name>
<dbReference type="GO" id="GO:0016020">
    <property type="term" value="C:membrane"/>
    <property type="evidence" value="ECO:0007669"/>
    <property type="project" value="UniProtKB-SubCell"/>
</dbReference>
<dbReference type="InterPro" id="IPR057530">
    <property type="entry name" value="TIM-barrel_MTC6"/>
</dbReference>
<dbReference type="PANTHER" id="PTHR35518">
    <property type="entry name" value="MAINTENANCE OF TELOMOERE CAPPING"/>
    <property type="match status" value="1"/>
</dbReference>
<gene>
    <name evidence="1" type="primary">SKDI08G1980</name>
    <name evidence="1" type="ORF">SKDI_08G1980</name>
</gene>
<evidence type="ECO:0000313" key="1">
    <source>
        <dbReference type="EMBL" id="CAI4064005.1"/>
    </source>
</evidence>
<accession>A0AA35NRE2</accession>
<proteinExistence type="predicted"/>
<dbReference type="PANTHER" id="PTHR35518:SF2">
    <property type="entry name" value="MAINTENANCE OF TELOMERE CAPPING PROTEIN 6"/>
    <property type="match status" value="1"/>
</dbReference>
<organism evidence="1 2">
    <name type="scientific">Saccharomyces kudriavzevii (strain ATCC MYA-4449 / AS 2.2408 / CBS 8840 / NBRC 1802 / NCYC 2889)</name>
    <name type="common">Yeast</name>
    <dbReference type="NCBI Taxonomy" id="226230"/>
    <lineage>
        <taxon>Eukaryota</taxon>
        <taxon>Fungi</taxon>
        <taxon>Dikarya</taxon>
        <taxon>Ascomycota</taxon>
        <taxon>Saccharomycotina</taxon>
        <taxon>Saccharomycetes</taxon>
        <taxon>Saccharomycetales</taxon>
        <taxon>Saccharomycetaceae</taxon>
        <taxon>Saccharomyces</taxon>
    </lineage>
</organism>